<dbReference type="PANTHER" id="PTHR30619:SF1">
    <property type="entry name" value="RECOMBINATION PROTEIN 2"/>
    <property type="match status" value="1"/>
</dbReference>
<protein>
    <recommendedName>
        <fullName evidence="1">Metallo-beta-lactamase domain-containing protein</fullName>
    </recommendedName>
</protein>
<dbReference type="AlphaFoldDB" id="A0A410DT62"/>
<dbReference type="SUPFAM" id="SSF56281">
    <property type="entry name" value="Metallo-hydrolase/oxidoreductase"/>
    <property type="match status" value="1"/>
</dbReference>
<evidence type="ECO:0000259" key="1">
    <source>
        <dbReference type="Pfam" id="PF00753"/>
    </source>
</evidence>
<gene>
    <name evidence="2" type="ORF">C1I91_11215</name>
</gene>
<dbReference type="PANTHER" id="PTHR30619">
    <property type="entry name" value="DNA INTERNALIZATION/COMPETENCE PROTEIN COMEC/REC2"/>
    <property type="match status" value="1"/>
</dbReference>
<dbReference type="Pfam" id="PF00753">
    <property type="entry name" value="Lactamase_B"/>
    <property type="match status" value="1"/>
</dbReference>
<sequence>MIKYYYGGKIGMEIFLEKAFNGECIRIRYGEKTKTNIIIDSGTGIFAKTFKKLIDKIIQNNEVIDLLILTHIDDDHINGFRRSISNINGKYIKKIWLNGEPIQYYNNQTHSPKNIGGLVETIRTKGINLITPILGGTMERIGEADLTVLTPRYEDMINVSRKIERLTPHGECNKYSLSFDELSIIDEYKPDNSNTNKASISFIFSYEYKNIAFLGDAHAEDIIYGLSRYWNGKPIDIVKLSHHGSKYNVNDKLLSMLGSHKFIISKKSAVHKETIGRLLSYGESVEIYCNYKWWTSVRFFTVQDKSKYLDTNKLKMFVIGQDGIVIE</sequence>
<dbReference type="InterPro" id="IPR001279">
    <property type="entry name" value="Metallo-B-lactamas"/>
</dbReference>
<dbReference type="InterPro" id="IPR036866">
    <property type="entry name" value="RibonucZ/Hydroxyglut_hydro"/>
</dbReference>
<proteinExistence type="predicted"/>
<dbReference type="Gene3D" id="3.60.15.10">
    <property type="entry name" value="Ribonuclease Z/Hydroxyacylglutathione hydrolase-like"/>
    <property type="match status" value="1"/>
</dbReference>
<dbReference type="Proteomes" id="UP000286268">
    <property type="component" value="Chromosome"/>
</dbReference>
<dbReference type="EMBL" id="CP025746">
    <property type="protein sequence ID" value="QAA32172.1"/>
    <property type="molecule type" value="Genomic_DNA"/>
</dbReference>
<evidence type="ECO:0000313" key="2">
    <source>
        <dbReference type="EMBL" id="QAA32172.1"/>
    </source>
</evidence>
<keyword evidence="3" id="KW-1185">Reference proteome</keyword>
<reference evidence="2 3" key="1">
    <citation type="submission" date="2018-01" db="EMBL/GenBank/DDBJ databases">
        <title>Genome Sequencing and Assembly of Anaerobacter polyendosporus strain CT4.</title>
        <authorList>
            <person name="Tachaapaikoon C."/>
            <person name="Sutheeworapong S."/>
            <person name="Jenjaroenpun P."/>
            <person name="Wongsurawat T."/>
            <person name="Nookeaw I."/>
            <person name="Cheawchanlertfa P."/>
            <person name="Kosugi A."/>
            <person name="Cheevadhanarak S."/>
            <person name="Ratanakhanokchai K."/>
        </authorList>
    </citation>
    <scope>NUCLEOTIDE SEQUENCE [LARGE SCALE GENOMIC DNA]</scope>
    <source>
        <strain evidence="2 3">CT4</strain>
    </source>
</reference>
<dbReference type="OrthoDB" id="9783680at2"/>
<accession>A0A410DT62</accession>
<organism evidence="2 3">
    <name type="scientific">Clostridium manihotivorum</name>
    <dbReference type="NCBI Taxonomy" id="2320868"/>
    <lineage>
        <taxon>Bacteria</taxon>
        <taxon>Bacillati</taxon>
        <taxon>Bacillota</taxon>
        <taxon>Clostridia</taxon>
        <taxon>Eubacteriales</taxon>
        <taxon>Clostridiaceae</taxon>
        <taxon>Clostridium</taxon>
    </lineage>
</organism>
<dbReference type="InterPro" id="IPR052159">
    <property type="entry name" value="Competence_DNA_uptake"/>
</dbReference>
<evidence type="ECO:0000313" key="3">
    <source>
        <dbReference type="Proteomes" id="UP000286268"/>
    </source>
</evidence>
<name>A0A410DT62_9CLOT</name>
<dbReference type="KEGG" id="cmah:C1I91_11215"/>
<feature type="domain" description="Metallo-beta-lactamase" evidence="1">
    <location>
        <begin position="32"/>
        <end position="80"/>
    </location>
</feature>